<dbReference type="PANTHER" id="PTHR35091">
    <property type="entry name" value="FLAGELLAR PROTEIN FLIL"/>
    <property type="match status" value="1"/>
</dbReference>
<evidence type="ECO:0000313" key="11">
    <source>
        <dbReference type="EMBL" id="SDX31032.1"/>
    </source>
</evidence>
<proteinExistence type="inferred from homology"/>
<evidence type="ECO:0000256" key="2">
    <source>
        <dbReference type="ARBA" id="ARBA00004162"/>
    </source>
</evidence>
<keyword evidence="5 10" id="KW-0145">Chemotaxis</keyword>
<comment type="function">
    <text evidence="1 10">Controls the rotational direction of flagella during chemotaxis.</text>
</comment>
<comment type="similarity">
    <text evidence="3 10">Belongs to the FliL family.</text>
</comment>
<evidence type="ECO:0000256" key="7">
    <source>
        <dbReference type="ARBA" id="ARBA00022779"/>
    </source>
</evidence>
<reference evidence="11 12" key="1">
    <citation type="submission" date="2016-10" db="EMBL/GenBank/DDBJ databases">
        <authorList>
            <person name="Varghese N."/>
            <person name="Submissions S."/>
        </authorList>
    </citation>
    <scope>NUCLEOTIDE SEQUENCE [LARGE SCALE GENOMIC DNA]</scope>
    <source>
        <strain evidence="11 12">DSM 20748</strain>
    </source>
</reference>
<name>A0A1H3AMV6_9BACI</name>
<evidence type="ECO:0000256" key="1">
    <source>
        <dbReference type="ARBA" id="ARBA00002254"/>
    </source>
</evidence>
<keyword evidence="8" id="KW-1133">Transmembrane helix</keyword>
<keyword evidence="9 10" id="KW-0472">Membrane</keyword>
<keyword evidence="7 10" id="KW-0283">Flagellar rotation</keyword>
<dbReference type="PANTHER" id="PTHR35091:SF2">
    <property type="entry name" value="FLAGELLAR PROTEIN FLIL"/>
    <property type="match status" value="1"/>
</dbReference>
<keyword evidence="4 10" id="KW-1003">Cell membrane</keyword>
<evidence type="ECO:0000256" key="3">
    <source>
        <dbReference type="ARBA" id="ARBA00008281"/>
    </source>
</evidence>
<evidence type="ECO:0000256" key="8">
    <source>
        <dbReference type="ARBA" id="ARBA00022989"/>
    </source>
</evidence>
<dbReference type="EMBL" id="FNOS01000001">
    <property type="protein sequence ID" value="SDX31032.1"/>
    <property type="molecule type" value="Genomic_DNA"/>
</dbReference>
<accession>A0A1H3AMV6</accession>
<keyword evidence="11" id="KW-0969">Cilium</keyword>
<protein>
    <recommendedName>
        <fullName evidence="10">Flagellar protein FliL</fullName>
    </recommendedName>
</protein>
<evidence type="ECO:0000256" key="10">
    <source>
        <dbReference type="RuleBase" id="RU364125"/>
    </source>
</evidence>
<dbReference type="NCBIfam" id="NF005826">
    <property type="entry name" value="PRK07718.1"/>
    <property type="match status" value="1"/>
</dbReference>
<evidence type="ECO:0000256" key="9">
    <source>
        <dbReference type="ARBA" id="ARBA00023136"/>
    </source>
</evidence>
<organism evidence="11 12">
    <name type="scientific">Salimicrobium album</name>
    <dbReference type="NCBI Taxonomy" id="50717"/>
    <lineage>
        <taxon>Bacteria</taxon>
        <taxon>Bacillati</taxon>
        <taxon>Bacillota</taxon>
        <taxon>Bacilli</taxon>
        <taxon>Bacillales</taxon>
        <taxon>Bacillaceae</taxon>
        <taxon>Salimicrobium</taxon>
    </lineage>
</organism>
<sequence length="138" mass="15531">MSKLMKTTLIILSVLTVLGVGAIVLVLNMNDTKADGERSIDDIRNASLETEEMTTDLKDGGFVRISFRIVTDSKDSLKELEKRDFQMKNVILKQLARMNEEDFKADLTTLEDSISSKLNEVMKKGKVTKVYTISKVLQ</sequence>
<comment type="caution">
    <text evidence="11">The sequence shown here is derived from an EMBL/GenBank/DDBJ whole genome shotgun (WGS) entry which is preliminary data.</text>
</comment>
<comment type="subcellular location">
    <subcellularLocation>
        <location evidence="2">Cell membrane</location>
        <topology evidence="2">Single-pass membrane protein</topology>
    </subcellularLocation>
</comment>
<dbReference type="Pfam" id="PF03748">
    <property type="entry name" value="FliL"/>
    <property type="match status" value="1"/>
</dbReference>
<dbReference type="Proteomes" id="UP000198647">
    <property type="component" value="Unassembled WGS sequence"/>
</dbReference>
<keyword evidence="12" id="KW-1185">Reference proteome</keyword>
<keyword evidence="6" id="KW-0812">Transmembrane</keyword>
<evidence type="ECO:0000256" key="6">
    <source>
        <dbReference type="ARBA" id="ARBA00022692"/>
    </source>
</evidence>
<evidence type="ECO:0000256" key="5">
    <source>
        <dbReference type="ARBA" id="ARBA00022500"/>
    </source>
</evidence>
<gene>
    <name evidence="11" type="ORF">SAMN04488081_0124</name>
</gene>
<dbReference type="InterPro" id="IPR005503">
    <property type="entry name" value="FliL"/>
</dbReference>
<dbReference type="RefSeq" id="WP_076570409.1">
    <property type="nucleotide sequence ID" value="NZ_FNOS01000001.1"/>
</dbReference>
<keyword evidence="11" id="KW-0282">Flagellum</keyword>
<keyword evidence="11" id="KW-0966">Cell projection</keyword>
<evidence type="ECO:0000256" key="4">
    <source>
        <dbReference type="ARBA" id="ARBA00022475"/>
    </source>
</evidence>
<evidence type="ECO:0000313" key="12">
    <source>
        <dbReference type="Proteomes" id="UP000198647"/>
    </source>
</evidence>